<organism evidence="1 2">
    <name type="scientific">Paramecium octaurelia</name>
    <dbReference type="NCBI Taxonomy" id="43137"/>
    <lineage>
        <taxon>Eukaryota</taxon>
        <taxon>Sar</taxon>
        <taxon>Alveolata</taxon>
        <taxon>Ciliophora</taxon>
        <taxon>Intramacronucleata</taxon>
        <taxon>Oligohymenophorea</taxon>
        <taxon>Peniculida</taxon>
        <taxon>Parameciidae</taxon>
        <taxon>Paramecium</taxon>
    </lineage>
</organism>
<dbReference type="Proteomes" id="UP000683925">
    <property type="component" value="Unassembled WGS sequence"/>
</dbReference>
<proteinExistence type="predicted"/>
<dbReference type="AlphaFoldDB" id="A0A8S1XM10"/>
<dbReference type="EMBL" id="CAJJDP010000127">
    <property type="protein sequence ID" value="CAD8202540.1"/>
    <property type="molecule type" value="Genomic_DNA"/>
</dbReference>
<protein>
    <submittedName>
        <fullName evidence="1">Uncharacterized protein</fullName>
    </submittedName>
</protein>
<name>A0A8S1XM10_PAROT</name>
<accession>A0A8S1XM10</accession>
<evidence type="ECO:0000313" key="2">
    <source>
        <dbReference type="Proteomes" id="UP000683925"/>
    </source>
</evidence>
<sequence>MLISVEIKRSKLFITSNWVSRNFRFHPNLYNDSRNHKPKNTSGLLSIKSQDNTRIDQESPLIGIRINLTYNPT</sequence>
<comment type="caution">
    <text evidence="1">The sequence shown here is derived from an EMBL/GenBank/DDBJ whole genome shotgun (WGS) entry which is preliminary data.</text>
</comment>
<evidence type="ECO:0000313" key="1">
    <source>
        <dbReference type="EMBL" id="CAD8202540.1"/>
    </source>
</evidence>
<gene>
    <name evidence="1" type="ORF">POCTA_138.1.T1270128</name>
</gene>
<keyword evidence="2" id="KW-1185">Reference proteome</keyword>
<reference evidence="1" key="1">
    <citation type="submission" date="2021-01" db="EMBL/GenBank/DDBJ databases">
        <authorList>
            <consortium name="Genoscope - CEA"/>
            <person name="William W."/>
        </authorList>
    </citation>
    <scope>NUCLEOTIDE SEQUENCE</scope>
</reference>